<evidence type="ECO:0000259" key="4">
    <source>
        <dbReference type="PROSITE" id="PS50089"/>
    </source>
</evidence>
<protein>
    <recommendedName>
        <fullName evidence="10">RING-type domain-containing protein</fullName>
    </recommendedName>
</protein>
<dbReference type="SMART" id="SM00588">
    <property type="entry name" value="NEUZ"/>
    <property type="match status" value="1"/>
</dbReference>
<dbReference type="PROSITE" id="PS51065">
    <property type="entry name" value="NHR"/>
    <property type="match status" value="2"/>
</dbReference>
<organism evidence="6 8">
    <name type="scientific">Rotaria sordida</name>
    <dbReference type="NCBI Taxonomy" id="392033"/>
    <lineage>
        <taxon>Eukaryota</taxon>
        <taxon>Metazoa</taxon>
        <taxon>Spiralia</taxon>
        <taxon>Gnathifera</taxon>
        <taxon>Rotifera</taxon>
        <taxon>Eurotatoria</taxon>
        <taxon>Bdelloidea</taxon>
        <taxon>Philodinida</taxon>
        <taxon>Philodinidae</taxon>
        <taxon>Rotaria</taxon>
    </lineage>
</organism>
<dbReference type="EMBL" id="CAJNOL010000334">
    <property type="protein sequence ID" value="CAF1012314.1"/>
    <property type="molecule type" value="Genomic_DNA"/>
</dbReference>
<dbReference type="InterPro" id="IPR043136">
    <property type="entry name" value="B30.2/SPRY_sf"/>
</dbReference>
<dbReference type="InterPro" id="IPR037962">
    <property type="entry name" value="Neuralized"/>
</dbReference>
<dbReference type="PANTHER" id="PTHR12429">
    <property type="entry name" value="NEURALIZED"/>
    <property type="match status" value="1"/>
</dbReference>
<feature type="domain" description="NHR" evidence="5">
    <location>
        <begin position="14"/>
        <end position="172"/>
    </location>
</feature>
<sequence>MPKPSRRVIDKPELLTFNELHGKGITLSNNNRQATRSSGFGDAIVFSSRTIRTFEKVFLKHRQKQVDWIGSLRVGFCMHDPKTQFTQETLPSLAFKHLTDKGGYWLRACPDELLRTSPIIYVYYSYDGQIYVGGYGQTNPAQAVLTMNEHFGPYYLFCEVYGKTDQIEIIDETTLPDQTLVNDSYSISIHGNVIDLVNKKLNDNNNLSQLQHFNYLYSSNIQHTLTFLPTTKHNIILTNNNRIVCVNNLKTKSSYAFINTPMKVNDILICKVMDCDTNTSAIFLFGLTTCDPTSLQNQNLPEDTTTFIEQYSSSRWFVDIDINANISMYDELAFWFDSNGYINLSINNRSPIQLKNQLSSSDITNLILYPFFDLYGQITSLCLYNLCSQTKLNLNKKSNARELCLICFENLADTQLLPCLCTLCNQCASIIKRPSLLSDCPFDRKHITQIRPLP</sequence>
<dbReference type="InterPro" id="IPR001841">
    <property type="entry name" value="Znf_RING"/>
</dbReference>
<dbReference type="Proteomes" id="UP000663854">
    <property type="component" value="Unassembled WGS sequence"/>
</dbReference>
<keyword evidence="9" id="KW-1185">Reference proteome</keyword>
<evidence type="ECO:0000313" key="9">
    <source>
        <dbReference type="Proteomes" id="UP000663870"/>
    </source>
</evidence>
<evidence type="ECO:0000313" key="7">
    <source>
        <dbReference type="EMBL" id="CAF1012314.1"/>
    </source>
</evidence>
<dbReference type="Proteomes" id="UP000663870">
    <property type="component" value="Unassembled WGS sequence"/>
</dbReference>
<reference evidence="6" key="1">
    <citation type="submission" date="2021-02" db="EMBL/GenBank/DDBJ databases">
        <authorList>
            <person name="Nowell W R."/>
        </authorList>
    </citation>
    <scope>NUCLEOTIDE SEQUENCE</scope>
</reference>
<dbReference type="Pfam" id="PF07177">
    <property type="entry name" value="Neuralized"/>
    <property type="match status" value="2"/>
</dbReference>
<dbReference type="Gene3D" id="2.60.120.920">
    <property type="match status" value="2"/>
</dbReference>
<keyword evidence="1 3" id="KW-0479">Metal-binding</keyword>
<accession>A0A814CCR6</accession>
<gene>
    <name evidence="7" type="ORF">JXQ802_LOCUS14729</name>
    <name evidence="6" type="ORF">PYM288_LOCUS11522</name>
</gene>
<dbReference type="GO" id="GO:0061630">
    <property type="term" value="F:ubiquitin protein ligase activity"/>
    <property type="evidence" value="ECO:0007669"/>
    <property type="project" value="TreeGrafter"/>
</dbReference>
<keyword evidence="2" id="KW-0862">Zinc</keyword>
<evidence type="ECO:0000313" key="6">
    <source>
        <dbReference type="EMBL" id="CAF0939747.1"/>
    </source>
</evidence>
<dbReference type="Gene3D" id="3.30.40.10">
    <property type="entry name" value="Zinc/RING finger domain, C3HC4 (zinc finger)"/>
    <property type="match status" value="1"/>
</dbReference>
<evidence type="ECO:0000259" key="5">
    <source>
        <dbReference type="PROSITE" id="PS51065"/>
    </source>
</evidence>
<comment type="caution">
    <text evidence="6">The sequence shown here is derived from an EMBL/GenBank/DDBJ whole genome shotgun (WGS) entry which is preliminary data.</text>
</comment>
<evidence type="ECO:0000256" key="2">
    <source>
        <dbReference type="ARBA" id="ARBA00022833"/>
    </source>
</evidence>
<dbReference type="GO" id="GO:0008270">
    <property type="term" value="F:zinc ion binding"/>
    <property type="evidence" value="ECO:0007669"/>
    <property type="project" value="UniProtKB-KW"/>
</dbReference>
<keyword evidence="1 3" id="KW-0863">Zinc-finger</keyword>
<evidence type="ECO:0000256" key="1">
    <source>
        <dbReference type="ARBA" id="ARBA00022771"/>
    </source>
</evidence>
<dbReference type="InterPro" id="IPR013083">
    <property type="entry name" value="Znf_RING/FYVE/PHD"/>
</dbReference>
<dbReference type="AlphaFoldDB" id="A0A814CCR6"/>
<dbReference type="SUPFAM" id="SSF57850">
    <property type="entry name" value="RING/U-box"/>
    <property type="match status" value="1"/>
</dbReference>
<dbReference type="EMBL" id="CAJNOH010000196">
    <property type="protein sequence ID" value="CAF0939747.1"/>
    <property type="molecule type" value="Genomic_DNA"/>
</dbReference>
<evidence type="ECO:0008006" key="10">
    <source>
        <dbReference type="Google" id="ProtNLM"/>
    </source>
</evidence>
<dbReference type="PROSITE" id="PS50089">
    <property type="entry name" value="ZF_RING_2"/>
    <property type="match status" value="1"/>
</dbReference>
<dbReference type="Pfam" id="PF13920">
    <property type="entry name" value="zf-C3HC4_3"/>
    <property type="match status" value="1"/>
</dbReference>
<dbReference type="InterPro" id="IPR006573">
    <property type="entry name" value="NHR_dom"/>
</dbReference>
<feature type="domain" description="RING-type" evidence="4">
    <location>
        <begin position="404"/>
        <end position="444"/>
    </location>
</feature>
<feature type="domain" description="NHR" evidence="5">
    <location>
        <begin position="224"/>
        <end position="386"/>
    </location>
</feature>
<dbReference type="PANTHER" id="PTHR12429:SF6">
    <property type="entry name" value="PROTEIN NEURALIZED"/>
    <property type="match status" value="1"/>
</dbReference>
<proteinExistence type="predicted"/>
<evidence type="ECO:0000313" key="8">
    <source>
        <dbReference type="Proteomes" id="UP000663854"/>
    </source>
</evidence>
<name>A0A814CCR6_9BILA</name>
<evidence type="ECO:0000256" key="3">
    <source>
        <dbReference type="PROSITE-ProRule" id="PRU00175"/>
    </source>
</evidence>